<evidence type="ECO:0000256" key="1">
    <source>
        <dbReference type="SAM" id="Phobius"/>
    </source>
</evidence>
<sequence length="208" mass="23377">MMKLMLLELGIITFAAAYTQYSVFIPKIIVENCNCTDVSSFQISPSIATSAIDDDNCYPVSKNENSTHASHVLIIAPPHVITDSGMESGYEVTLILHTRHRTFRGKFQLEKGAELMEQVVNMTDLNKSSKAVQRVKVSGLIDTTVVQEGQFILAVSIIESILILGTLLVFCTIRFGVPIYRRWQEHHQFEHRNLHSDNDHTATLYPAQ</sequence>
<keyword evidence="1" id="KW-1133">Transmembrane helix</keyword>
<evidence type="ECO:0000256" key="2">
    <source>
        <dbReference type="SAM" id="SignalP"/>
    </source>
</evidence>
<accession>A0A1I7YEM9</accession>
<keyword evidence="1" id="KW-0812">Transmembrane</keyword>
<feature type="signal peptide" evidence="2">
    <location>
        <begin position="1"/>
        <end position="17"/>
    </location>
</feature>
<dbReference type="AlphaFoldDB" id="A0A1I7YEM9"/>
<organism evidence="3 4">
    <name type="scientific">Steinernema glaseri</name>
    <dbReference type="NCBI Taxonomy" id="37863"/>
    <lineage>
        <taxon>Eukaryota</taxon>
        <taxon>Metazoa</taxon>
        <taxon>Ecdysozoa</taxon>
        <taxon>Nematoda</taxon>
        <taxon>Chromadorea</taxon>
        <taxon>Rhabditida</taxon>
        <taxon>Tylenchina</taxon>
        <taxon>Panagrolaimomorpha</taxon>
        <taxon>Strongyloidoidea</taxon>
        <taxon>Steinernematidae</taxon>
        <taxon>Steinernema</taxon>
    </lineage>
</organism>
<keyword evidence="1" id="KW-0472">Membrane</keyword>
<dbReference type="Proteomes" id="UP000095287">
    <property type="component" value="Unplaced"/>
</dbReference>
<dbReference type="WBParaSite" id="L893_g1559.t1">
    <property type="protein sequence ID" value="L893_g1559.t1"/>
    <property type="gene ID" value="L893_g1559"/>
</dbReference>
<reference evidence="4" key="1">
    <citation type="submission" date="2016-11" db="UniProtKB">
        <authorList>
            <consortium name="WormBaseParasite"/>
        </authorList>
    </citation>
    <scope>IDENTIFICATION</scope>
</reference>
<keyword evidence="2" id="KW-0732">Signal</keyword>
<keyword evidence="3" id="KW-1185">Reference proteome</keyword>
<proteinExistence type="predicted"/>
<feature type="transmembrane region" description="Helical" evidence="1">
    <location>
        <begin position="151"/>
        <end position="173"/>
    </location>
</feature>
<evidence type="ECO:0000313" key="4">
    <source>
        <dbReference type="WBParaSite" id="L893_g1559.t1"/>
    </source>
</evidence>
<protein>
    <submittedName>
        <fullName evidence="4">ZP domain-containing protein</fullName>
    </submittedName>
</protein>
<feature type="chain" id="PRO_5009312148" evidence="2">
    <location>
        <begin position="18"/>
        <end position="208"/>
    </location>
</feature>
<name>A0A1I7YEM9_9BILA</name>
<evidence type="ECO:0000313" key="3">
    <source>
        <dbReference type="Proteomes" id="UP000095287"/>
    </source>
</evidence>